<name>A0A7C8HH46_9FIRM</name>
<feature type="domain" description="DUF5105" evidence="1">
    <location>
        <begin position="44"/>
        <end position="181"/>
    </location>
</feature>
<gene>
    <name evidence="2" type="ORF">GND95_11330</name>
</gene>
<dbReference type="Pfam" id="PF17118">
    <property type="entry name" value="DUF5105"/>
    <property type="match status" value="1"/>
</dbReference>
<dbReference type="Proteomes" id="UP000483018">
    <property type="component" value="Unassembled WGS sequence"/>
</dbReference>
<organism evidence="2 3">
    <name type="scientific">Defluviitalea raffinosedens</name>
    <dbReference type="NCBI Taxonomy" id="1450156"/>
    <lineage>
        <taxon>Bacteria</taxon>
        <taxon>Bacillati</taxon>
        <taxon>Bacillota</taxon>
        <taxon>Clostridia</taxon>
        <taxon>Lachnospirales</taxon>
        <taxon>Defluviitaleaceae</taxon>
        <taxon>Defluviitalea</taxon>
    </lineage>
</organism>
<sequence length="211" mass="23069">MKNMINLGGRLMKKRVLAIIVMGVFILSLIGCSQNKPEQAVSELFDAMKNTDLEKLGAILDSDASEITDQDAFVQLIKKSNETLTYTIGETTIENDRAVVNVSCTYGDMKPVLAKAFANYVGKVMEVAFSGESPSDEEIQEMLLSEITAALDSTPTEEYSTELTVDCVKKDGKWIIDTDKENLKLADVLTGNLVSAFSEMADSMNSSLITE</sequence>
<keyword evidence="3" id="KW-1185">Reference proteome</keyword>
<dbReference type="EMBL" id="WSLF01000012">
    <property type="protein sequence ID" value="KAE9631347.1"/>
    <property type="molecule type" value="Genomic_DNA"/>
</dbReference>
<dbReference type="PROSITE" id="PS51257">
    <property type="entry name" value="PROKAR_LIPOPROTEIN"/>
    <property type="match status" value="1"/>
</dbReference>
<reference evidence="2 3" key="1">
    <citation type="submission" date="2019-12" db="EMBL/GenBank/DDBJ databases">
        <title>Defluviitalea raffinosedens, isolated from a biogas fermenter, genome sequencing and characterization.</title>
        <authorList>
            <person name="Rettenmaier R."/>
            <person name="Schneider M."/>
            <person name="Neuhaus K."/>
            <person name="Liebl W."/>
            <person name="Zverlov V."/>
        </authorList>
    </citation>
    <scope>NUCLEOTIDE SEQUENCE [LARGE SCALE GENOMIC DNA]</scope>
    <source>
        <strain evidence="2 3">249c-K6</strain>
    </source>
</reference>
<accession>A0A7C8HH46</accession>
<dbReference type="AlphaFoldDB" id="A0A7C8HH46"/>
<evidence type="ECO:0000313" key="3">
    <source>
        <dbReference type="Proteomes" id="UP000483018"/>
    </source>
</evidence>
<proteinExistence type="predicted"/>
<evidence type="ECO:0000259" key="1">
    <source>
        <dbReference type="Pfam" id="PF17118"/>
    </source>
</evidence>
<protein>
    <submittedName>
        <fullName evidence="2">DUF5105 domain-containing protein</fullName>
    </submittedName>
</protein>
<comment type="caution">
    <text evidence="2">The sequence shown here is derived from an EMBL/GenBank/DDBJ whole genome shotgun (WGS) entry which is preliminary data.</text>
</comment>
<evidence type="ECO:0000313" key="2">
    <source>
        <dbReference type="EMBL" id="KAE9631347.1"/>
    </source>
</evidence>
<dbReference type="Gene3D" id="3.10.450.50">
    <property type="match status" value="1"/>
</dbReference>
<dbReference type="InterPro" id="IPR031343">
    <property type="entry name" value="DUF5105"/>
</dbReference>